<name>E0QPL2_9ACTO</name>
<dbReference type="AlphaFoldDB" id="E0QPL2"/>
<proteinExistence type="predicted"/>
<sequence length="50" mass="5517">MAAAIANKIPCELGLCLGRAAVIWRYPWIIIVKELPNPGAETYDDSVMLE</sequence>
<evidence type="ECO:0000313" key="2">
    <source>
        <dbReference type="Proteomes" id="UP000003045"/>
    </source>
</evidence>
<comment type="caution">
    <text evidence="1">The sequence shown here is derived from an EMBL/GenBank/DDBJ whole genome shotgun (WGS) entry which is preliminary data.</text>
</comment>
<dbReference type="STRING" id="871571.HMPREF0580_0827"/>
<accession>E0QPL2</accession>
<dbReference type="HOGENOM" id="CLU_3119910_0_0_11"/>
<dbReference type="EMBL" id="AEET01000022">
    <property type="protein sequence ID" value="EFM46493.1"/>
    <property type="molecule type" value="Genomic_DNA"/>
</dbReference>
<keyword evidence="2" id="KW-1185">Reference proteome</keyword>
<protein>
    <submittedName>
        <fullName evidence="1">Uncharacterized protein</fullName>
    </submittedName>
</protein>
<organism evidence="1 2">
    <name type="scientific">Mobiluncus mulieris ATCC 35239</name>
    <dbReference type="NCBI Taxonomy" id="871571"/>
    <lineage>
        <taxon>Bacteria</taxon>
        <taxon>Bacillati</taxon>
        <taxon>Actinomycetota</taxon>
        <taxon>Actinomycetes</taxon>
        <taxon>Actinomycetales</taxon>
        <taxon>Actinomycetaceae</taxon>
        <taxon>Mobiluncus</taxon>
    </lineage>
</organism>
<gene>
    <name evidence="1" type="ORF">HMPREF0580_0827</name>
</gene>
<evidence type="ECO:0000313" key="1">
    <source>
        <dbReference type="EMBL" id="EFM46493.1"/>
    </source>
</evidence>
<dbReference type="Proteomes" id="UP000003045">
    <property type="component" value="Unassembled WGS sequence"/>
</dbReference>
<reference evidence="1" key="1">
    <citation type="submission" date="2010-08" db="EMBL/GenBank/DDBJ databases">
        <authorList>
            <person name="Muzny D."/>
            <person name="Qin X."/>
            <person name="Deng J."/>
            <person name="Jiang H."/>
            <person name="Liu Y."/>
            <person name="Qu J."/>
            <person name="Song X.-Z."/>
            <person name="Zhang L."/>
            <person name="Thornton R."/>
            <person name="Coyle M."/>
            <person name="Francisco L."/>
            <person name="Jackson L."/>
            <person name="Javaid M."/>
            <person name="Korchina V."/>
            <person name="Kovar C."/>
            <person name="Mata R."/>
            <person name="Mathew T."/>
            <person name="Ngo R."/>
            <person name="Nguyen L."/>
            <person name="Nguyen N."/>
            <person name="Okwuonu G."/>
            <person name="Ongeri F."/>
            <person name="Pham C."/>
            <person name="Simmons D."/>
            <person name="Wilczek-Boney K."/>
            <person name="Hale W."/>
            <person name="Jakkamsetti A."/>
            <person name="Pham P."/>
            <person name="Ruth R."/>
            <person name="San Lucas F."/>
            <person name="Warren J."/>
            <person name="Zhang J."/>
            <person name="Zhao Z."/>
            <person name="Zhou C."/>
            <person name="Zhu D."/>
            <person name="Lee S."/>
            <person name="Bess C."/>
            <person name="Blankenburg K."/>
            <person name="Forbes L."/>
            <person name="Fu Q."/>
            <person name="Gubbala S."/>
            <person name="Hirani K."/>
            <person name="Jayaseelan J.C."/>
            <person name="Lara F."/>
            <person name="Munidasa M."/>
            <person name="Palculict T."/>
            <person name="Patil S."/>
            <person name="Pu L.-L."/>
            <person name="Saada N."/>
            <person name="Tang L."/>
            <person name="Weissenberger G."/>
            <person name="Zhu Y."/>
            <person name="Hemphill L."/>
            <person name="Shang Y."/>
            <person name="Youmans B."/>
            <person name="Ayvaz T."/>
            <person name="Ross M."/>
            <person name="Santibanez J."/>
            <person name="Aqrawi P."/>
            <person name="Gross S."/>
            <person name="Joshi V."/>
            <person name="Fowler G."/>
            <person name="Nazareth L."/>
            <person name="Reid J."/>
            <person name="Worley K."/>
            <person name="Petrosino J."/>
            <person name="Highlander S."/>
            <person name="Gibbs R."/>
        </authorList>
    </citation>
    <scope>NUCLEOTIDE SEQUENCE [LARGE SCALE GENOMIC DNA]</scope>
    <source>
        <strain evidence="1">ATCC 35239</strain>
    </source>
</reference>